<sequence length="546" mass="60977">MPGHASASESPPQRAPACEDSITARRARKREQDRRSQRLSRQRTKSRIAHLEGVVAELQQMDYDEKVMALRKERDRLAADREALAQTLDTIEKALQARKATIKAGLGNPPEKTGIRDACLPNPDESDKADDMSSRPVPFSDWVETGGPPVRGSDTGQVATPPSGSNVPDLDCFPLKLTLPLASQTMNGPQFILTPTSWSGSHLVTQQNSQDPIIPFTAGDICDCSSASLLSSPRIQPLNFWRFANETLTEPTEPSERSAQINGREDDLEHDVPVRAVLEGWDAAQRRAGGHLTPSWRKLRRIDETLFSTSGKTERLAMLRVMHSLYRYHQSQSPERRALVPKWYLARPSQSVAHSYAIDYFAWPGLRERFVFYQHKYCGNLFWSHFCSDLRILWPFEFRDCYSLNVATGEYKISHAFDERIRDLRSWTMSSEMFQVWPEFLSDIPVYNNSLLPSLSAQPSGQPVFLGHDWGSLIPATVDSTHQRKDADAVDCGIGEQGSLHDTSLANLDHHLSAILDDSDLVSFEGSGGLLLSGEPALQSTGFGSF</sequence>
<dbReference type="EMBL" id="CP090034">
    <property type="protein sequence ID" value="UPK95406.1"/>
    <property type="molecule type" value="Genomic_DNA"/>
</dbReference>
<protein>
    <submittedName>
        <fullName evidence="1">Uncharacterized protein</fullName>
    </submittedName>
</protein>
<reference evidence="1" key="1">
    <citation type="submission" date="2021-11" db="EMBL/GenBank/DDBJ databases">
        <title>Fusarium solani-melongenae Genome sequencing and assembly.</title>
        <authorList>
            <person name="Xie S."/>
            <person name="Huang L."/>
            <person name="Zhang X."/>
        </authorList>
    </citation>
    <scope>NUCLEOTIDE SEQUENCE</scope>
    <source>
        <strain evidence="1">CRI 24-3</strain>
    </source>
</reference>
<evidence type="ECO:0000313" key="2">
    <source>
        <dbReference type="Proteomes" id="UP000830768"/>
    </source>
</evidence>
<organism evidence="1 2">
    <name type="scientific">Fusarium solani subsp. cucurbitae</name>
    <name type="common">Neocosmosporum cucurbitae</name>
    <dbReference type="NCBI Taxonomy" id="2747967"/>
    <lineage>
        <taxon>Eukaryota</taxon>
        <taxon>Fungi</taxon>
        <taxon>Dikarya</taxon>
        <taxon>Ascomycota</taxon>
        <taxon>Pezizomycotina</taxon>
        <taxon>Sordariomycetes</taxon>
        <taxon>Hypocreomycetidae</taxon>
        <taxon>Hypocreales</taxon>
        <taxon>Nectriaceae</taxon>
        <taxon>Fusarium</taxon>
        <taxon>Fusarium solani species complex</taxon>
    </lineage>
</organism>
<name>A0ACD3Z3I2_FUSSC</name>
<gene>
    <name evidence="1" type="ORF">LCI18_006341</name>
</gene>
<proteinExistence type="predicted"/>
<accession>A0ACD3Z3I2</accession>
<keyword evidence="2" id="KW-1185">Reference proteome</keyword>
<evidence type="ECO:0000313" key="1">
    <source>
        <dbReference type="EMBL" id="UPK95406.1"/>
    </source>
</evidence>
<dbReference type="Proteomes" id="UP000830768">
    <property type="component" value="Chromosome 5"/>
</dbReference>